<name>A0A7S4CKI9_9EUGL</name>
<feature type="region of interest" description="Disordered" evidence="1">
    <location>
        <begin position="156"/>
        <end position="199"/>
    </location>
</feature>
<reference evidence="2" key="1">
    <citation type="submission" date="2021-01" db="EMBL/GenBank/DDBJ databases">
        <authorList>
            <person name="Corre E."/>
            <person name="Pelletier E."/>
            <person name="Niang G."/>
            <person name="Scheremetjew M."/>
            <person name="Finn R."/>
            <person name="Kale V."/>
            <person name="Holt S."/>
            <person name="Cochrane G."/>
            <person name="Meng A."/>
            <person name="Brown T."/>
            <person name="Cohen L."/>
        </authorList>
    </citation>
    <scope>NUCLEOTIDE SEQUENCE</scope>
    <source>
        <strain evidence="2">CCMP1594</strain>
    </source>
</reference>
<protein>
    <submittedName>
        <fullName evidence="2">Uncharacterized protein</fullName>
    </submittedName>
</protein>
<gene>
    <name evidence="2" type="ORF">EGYM00163_LOCUS10511</name>
</gene>
<evidence type="ECO:0000256" key="1">
    <source>
        <dbReference type="SAM" id="MobiDB-lite"/>
    </source>
</evidence>
<evidence type="ECO:0000313" key="2">
    <source>
        <dbReference type="EMBL" id="CAE0799390.1"/>
    </source>
</evidence>
<dbReference type="AlphaFoldDB" id="A0A7S4CKI9"/>
<sequence>MDASQTHKGVHYSNDPWLVAATRCAAAYSNLVDRFLALPPIGVAMDDPQYIQHLKYRITQDQFFLAWITIVKSQWGENFAKVSTVPETWPGYHVHHFTALTEFADGRKASCTDEPGKALLHTMLGNLAKVFMSIIGYQNRVLLLVQRHQKEFVEKAQGRKSLGSRPQEVSAAPSEPAELSEGVSDTDAADPNSHSEPRAKKAAAAKAKAAKRDQVASISGAFGELLALLSGGAPGEEKTAALRPGELPSLRGMALDAPGKGDGDFVAAPYVPMDKKRPQRVGVSYSPYAVYTPNQEALQLLLMQNPPPPWVTDANQWYPESYNTIPKGLRPSETLKAGTGTAGGVTGTYKTRVSAGAPINANASGPRPCERQAVNRRPLSAGHMPSSGLNNMRANRGKVTRLVENQYKEHLIAGWQTTPVQYHSPLDTAAVKNNPVLMVNQSTNCPAPLNWSNI</sequence>
<proteinExistence type="predicted"/>
<dbReference type="EMBL" id="HBJA01031674">
    <property type="protein sequence ID" value="CAE0799390.1"/>
    <property type="molecule type" value="Transcribed_RNA"/>
</dbReference>
<accession>A0A7S4CKI9</accession>
<organism evidence="2">
    <name type="scientific">Eutreptiella gymnastica</name>
    <dbReference type="NCBI Taxonomy" id="73025"/>
    <lineage>
        <taxon>Eukaryota</taxon>
        <taxon>Discoba</taxon>
        <taxon>Euglenozoa</taxon>
        <taxon>Euglenida</taxon>
        <taxon>Spirocuta</taxon>
        <taxon>Euglenophyceae</taxon>
        <taxon>Eutreptiales</taxon>
        <taxon>Eutreptiaceae</taxon>
        <taxon>Eutreptiella</taxon>
    </lineage>
</organism>